<keyword evidence="3" id="KW-0805">Transcription regulation</keyword>
<evidence type="ECO:0000256" key="2">
    <source>
        <dbReference type="ARBA" id="ARBA00022833"/>
    </source>
</evidence>
<evidence type="ECO:0000256" key="1">
    <source>
        <dbReference type="ARBA" id="ARBA00022723"/>
    </source>
</evidence>
<dbReference type="Pfam" id="PF11951">
    <property type="entry name" value="Fungal_trans_2"/>
    <property type="match status" value="1"/>
</dbReference>
<dbReference type="InterPro" id="IPR052360">
    <property type="entry name" value="Transcr_Regulatory_Proteins"/>
</dbReference>
<reference evidence="8" key="1">
    <citation type="submission" date="2022-10" db="EMBL/GenBank/DDBJ databases">
        <title>Culturing micro-colonial fungi from biological soil crusts in the Mojave desert and describing Neophaeococcomyces mojavensis, and introducing the new genera and species Taxawa tesnikishii.</title>
        <authorList>
            <person name="Kurbessoian T."/>
            <person name="Stajich J.E."/>
        </authorList>
    </citation>
    <scope>NUCLEOTIDE SEQUENCE</scope>
    <source>
        <strain evidence="8">TK_41</strain>
    </source>
</reference>
<keyword evidence="2" id="KW-0862">Zinc</keyword>
<evidence type="ECO:0000313" key="8">
    <source>
        <dbReference type="EMBL" id="KAJ9615345.1"/>
    </source>
</evidence>
<keyword evidence="4" id="KW-0238">DNA-binding</keyword>
<protein>
    <recommendedName>
        <fullName evidence="10">C6 zinc finger domain protein</fullName>
    </recommendedName>
</protein>
<dbReference type="EMBL" id="JAPDRK010000002">
    <property type="protein sequence ID" value="KAJ9615345.1"/>
    <property type="molecule type" value="Genomic_DNA"/>
</dbReference>
<dbReference type="GO" id="GO:0046872">
    <property type="term" value="F:metal ion binding"/>
    <property type="evidence" value="ECO:0007669"/>
    <property type="project" value="UniProtKB-KW"/>
</dbReference>
<dbReference type="InterPro" id="IPR021858">
    <property type="entry name" value="Fun_TF"/>
</dbReference>
<organism evidence="8 9">
    <name type="scientific">Cladophialophora chaetospira</name>
    <dbReference type="NCBI Taxonomy" id="386627"/>
    <lineage>
        <taxon>Eukaryota</taxon>
        <taxon>Fungi</taxon>
        <taxon>Dikarya</taxon>
        <taxon>Ascomycota</taxon>
        <taxon>Pezizomycotina</taxon>
        <taxon>Eurotiomycetes</taxon>
        <taxon>Chaetothyriomycetidae</taxon>
        <taxon>Chaetothyriales</taxon>
        <taxon>Herpotrichiellaceae</taxon>
        <taxon>Cladophialophora</taxon>
    </lineage>
</organism>
<dbReference type="Proteomes" id="UP001172673">
    <property type="component" value="Unassembled WGS sequence"/>
</dbReference>
<evidence type="ECO:0000256" key="5">
    <source>
        <dbReference type="ARBA" id="ARBA00023163"/>
    </source>
</evidence>
<dbReference type="PANTHER" id="PTHR36206:SF12">
    <property type="entry name" value="ASPERCRYPTIN BIOSYNTHESIS CLUSTER-SPECIFIC TRANSCRIPTION REGULATOR ATNN-RELATED"/>
    <property type="match status" value="1"/>
</dbReference>
<evidence type="ECO:0000256" key="7">
    <source>
        <dbReference type="SAM" id="MobiDB-lite"/>
    </source>
</evidence>
<dbReference type="PANTHER" id="PTHR36206">
    <property type="entry name" value="ASPERCRYPTIN BIOSYNTHESIS CLUSTER-SPECIFIC TRANSCRIPTION REGULATOR ATNN-RELATED"/>
    <property type="match status" value="1"/>
</dbReference>
<keyword evidence="5" id="KW-0804">Transcription</keyword>
<dbReference type="AlphaFoldDB" id="A0AA38XL48"/>
<dbReference type="GO" id="GO:0003677">
    <property type="term" value="F:DNA binding"/>
    <property type="evidence" value="ECO:0007669"/>
    <property type="project" value="UniProtKB-KW"/>
</dbReference>
<keyword evidence="6" id="KW-0539">Nucleus</keyword>
<evidence type="ECO:0000256" key="4">
    <source>
        <dbReference type="ARBA" id="ARBA00023125"/>
    </source>
</evidence>
<evidence type="ECO:0008006" key="10">
    <source>
        <dbReference type="Google" id="ProtNLM"/>
    </source>
</evidence>
<evidence type="ECO:0000256" key="6">
    <source>
        <dbReference type="ARBA" id="ARBA00023242"/>
    </source>
</evidence>
<evidence type="ECO:0000313" key="9">
    <source>
        <dbReference type="Proteomes" id="UP001172673"/>
    </source>
</evidence>
<evidence type="ECO:0000256" key="3">
    <source>
        <dbReference type="ARBA" id="ARBA00023015"/>
    </source>
</evidence>
<comment type="caution">
    <text evidence="8">The sequence shown here is derived from an EMBL/GenBank/DDBJ whole genome shotgun (WGS) entry which is preliminary data.</text>
</comment>
<feature type="region of interest" description="Disordered" evidence="7">
    <location>
        <begin position="1"/>
        <end position="21"/>
    </location>
</feature>
<keyword evidence="9" id="KW-1185">Reference proteome</keyword>
<sequence>MKTVRHYGVDQSGPPLPTKLPPRDIQPVSEAAYKQTHLLVTRSGNAPLSHCLPSNFNATTARAFQYFREKTLPMLLYVNPSPAANYVFQHLIPQTFQDQIAVKHAIVAIASAHELLSSNADRAATLTDIALHGYGQTLRILGNPSVQLSTEVMLVSCIVFIGYETLLESPKNASLHLENGLRMIRQYKRTTSKSRAAAFEESVVSVYMEPVFAHLEAIFSKSSASDIEEAGDLSYHPPVLPQQFNSLLEVRGKMLELWMHFLSKHPADSIDAATQLQVLPTWEQWYVRLLHFTRHSRTWPVRDQLQARLLCVHYDMLNIALQCQRQKDETAWDQYLDKFQGILATCYDICHNPETYQRSQDPNDMDFFIAPGVLPPLWLLGTSCRDPLMRRKAVELLRIHHKRCGHMDECSAVAQIEVVVRLEEHGIPLARACGDIPKPTVFESWSPILPSQA</sequence>
<accession>A0AA38XL48</accession>
<keyword evidence="1" id="KW-0479">Metal-binding</keyword>
<proteinExistence type="predicted"/>
<gene>
    <name evidence="8" type="ORF">H2200_001420</name>
</gene>
<name>A0AA38XL48_9EURO</name>